<dbReference type="GO" id="GO:0006281">
    <property type="term" value="P:DNA repair"/>
    <property type="evidence" value="ECO:0007669"/>
    <property type="project" value="TreeGrafter"/>
</dbReference>
<evidence type="ECO:0000313" key="1">
    <source>
        <dbReference type="EMBL" id="ASA23433.1"/>
    </source>
</evidence>
<dbReference type="NCBIfam" id="TIGR01549">
    <property type="entry name" value="HAD-SF-IA-v1"/>
    <property type="match status" value="1"/>
</dbReference>
<dbReference type="SUPFAM" id="SSF56784">
    <property type="entry name" value="HAD-like"/>
    <property type="match status" value="1"/>
</dbReference>
<dbReference type="GO" id="GO:0008967">
    <property type="term" value="F:phosphoglycolate phosphatase activity"/>
    <property type="evidence" value="ECO:0007669"/>
    <property type="project" value="TreeGrafter"/>
</dbReference>
<dbReference type="EMBL" id="CP021780">
    <property type="protein sequence ID" value="ASA23433.1"/>
    <property type="molecule type" value="Genomic_DNA"/>
</dbReference>
<accession>A0A2Z2KJI6</accession>
<gene>
    <name evidence="1" type="ORF">B9T62_23070</name>
</gene>
<dbReference type="CDD" id="cd07505">
    <property type="entry name" value="HAD_BPGM-like"/>
    <property type="match status" value="1"/>
</dbReference>
<organism evidence="1 2">
    <name type="scientific">Paenibacillus donghaensis</name>
    <dbReference type="NCBI Taxonomy" id="414771"/>
    <lineage>
        <taxon>Bacteria</taxon>
        <taxon>Bacillati</taxon>
        <taxon>Bacillota</taxon>
        <taxon>Bacilli</taxon>
        <taxon>Bacillales</taxon>
        <taxon>Paenibacillaceae</taxon>
        <taxon>Paenibacillus</taxon>
    </lineage>
</organism>
<dbReference type="AlphaFoldDB" id="A0A2Z2KJI6"/>
<keyword evidence="2" id="KW-1185">Reference proteome</keyword>
<dbReference type="InterPro" id="IPR006439">
    <property type="entry name" value="HAD-SF_hydro_IA"/>
</dbReference>
<dbReference type="InterPro" id="IPR036412">
    <property type="entry name" value="HAD-like_sf"/>
</dbReference>
<dbReference type="InterPro" id="IPR041492">
    <property type="entry name" value="HAD_2"/>
</dbReference>
<dbReference type="PANTHER" id="PTHR43434:SF1">
    <property type="entry name" value="PHOSPHOGLYCOLATE PHOSPHATASE"/>
    <property type="match status" value="1"/>
</dbReference>
<dbReference type="NCBIfam" id="TIGR01509">
    <property type="entry name" value="HAD-SF-IA-v3"/>
    <property type="match status" value="1"/>
</dbReference>
<evidence type="ECO:0008006" key="3">
    <source>
        <dbReference type="Google" id="ProtNLM"/>
    </source>
</evidence>
<dbReference type="Gene3D" id="3.40.50.1000">
    <property type="entry name" value="HAD superfamily/HAD-like"/>
    <property type="match status" value="1"/>
</dbReference>
<dbReference type="InterPro" id="IPR050155">
    <property type="entry name" value="HAD-like_hydrolase_sf"/>
</dbReference>
<evidence type="ECO:0000313" key="2">
    <source>
        <dbReference type="Proteomes" id="UP000249890"/>
    </source>
</evidence>
<dbReference type="Proteomes" id="UP000249890">
    <property type="component" value="Chromosome"/>
</dbReference>
<protein>
    <recommendedName>
        <fullName evidence="3">HAD family hydrolase</fullName>
    </recommendedName>
</protein>
<sequence length="165" mass="18506">MIFDLDQTVVDSRLLAPLRMGKNRNWNIVQKRIPEIQCYDGIIELITSLRQKGRKVAIVTSSPRKSYAEHVLVNFGINVDAIIGYHDSSKHKPHPDPLLKAAKLLNVNPVDILAIGDDPKDVIAAKAAEMYSGAALWGALNKRELLSSSPDFTFYNVEDIYRYIS</sequence>
<dbReference type="KEGG" id="pdh:B9T62_23070"/>
<dbReference type="PANTHER" id="PTHR43434">
    <property type="entry name" value="PHOSPHOGLYCOLATE PHOSPHATASE"/>
    <property type="match status" value="1"/>
</dbReference>
<dbReference type="InterPro" id="IPR023214">
    <property type="entry name" value="HAD_sf"/>
</dbReference>
<proteinExistence type="predicted"/>
<name>A0A2Z2KJI6_9BACL</name>
<dbReference type="GO" id="GO:0005829">
    <property type="term" value="C:cytosol"/>
    <property type="evidence" value="ECO:0007669"/>
    <property type="project" value="TreeGrafter"/>
</dbReference>
<dbReference type="Pfam" id="PF13419">
    <property type="entry name" value="HAD_2"/>
    <property type="match status" value="1"/>
</dbReference>
<reference evidence="1 2" key="1">
    <citation type="submission" date="2017-06" db="EMBL/GenBank/DDBJ databases">
        <title>Complete genome sequence of Paenibacillus donghaensis KCTC 13049T isolated from East Sea sediment, South Korea.</title>
        <authorList>
            <person name="Jung B.K."/>
            <person name="Hong S.-J."/>
            <person name="Shin J.-H."/>
        </authorList>
    </citation>
    <scope>NUCLEOTIDE SEQUENCE [LARGE SCALE GENOMIC DNA]</scope>
    <source>
        <strain evidence="1 2">KCTC 13049</strain>
    </source>
</reference>